<name>A0A1B6BZI1_9HEMI</name>
<organism evidence="1">
    <name type="scientific">Clastoptera arizonana</name>
    <name type="common">Arizona spittle bug</name>
    <dbReference type="NCBI Taxonomy" id="38151"/>
    <lineage>
        <taxon>Eukaryota</taxon>
        <taxon>Metazoa</taxon>
        <taxon>Ecdysozoa</taxon>
        <taxon>Arthropoda</taxon>
        <taxon>Hexapoda</taxon>
        <taxon>Insecta</taxon>
        <taxon>Pterygota</taxon>
        <taxon>Neoptera</taxon>
        <taxon>Paraneoptera</taxon>
        <taxon>Hemiptera</taxon>
        <taxon>Auchenorrhyncha</taxon>
        <taxon>Cercopoidea</taxon>
        <taxon>Clastopteridae</taxon>
        <taxon>Clastoptera</taxon>
    </lineage>
</organism>
<accession>A0A1B6BZI1</accession>
<dbReference type="AlphaFoldDB" id="A0A1B6BZI1"/>
<proteinExistence type="predicted"/>
<sequence length="114" mass="12728">MEKKKSLCAQETTQASDNVYIYNGSAEVVFMTENGTLNNTASLIVPNGTSFSVLSNETNWEEVNITSLENDYIFSNETNTDFIANVTEATFLMDNCSVCCFTDELEYNSTEVRT</sequence>
<protein>
    <submittedName>
        <fullName evidence="1">Uncharacterized protein</fullName>
    </submittedName>
</protein>
<evidence type="ECO:0000313" key="1">
    <source>
        <dbReference type="EMBL" id="JAS06671.1"/>
    </source>
</evidence>
<dbReference type="EMBL" id="GEDC01030627">
    <property type="protein sequence ID" value="JAS06671.1"/>
    <property type="molecule type" value="Transcribed_RNA"/>
</dbReference>
<reference evidence="1" key="1">
    <citation type="submission" date="2015-12" db="EMBL/GenBank/DDBJ databases">
        <title>De novo transcriptome assembly of four potential Pierce s Disease insect vectors from Arizona vineyards.</title>
        <authorList>
            <person name="Tassone E.E."/>
        </authorList>
    </citation>
    <scope>NUCLEOTIDE SEQUENCE</scope>
</reference>
<gene>
    <name evidence="1" type="ORF">g.44834</name>
</gene>